<comment type="caution">
    <text evidence="1">The sequence shown here is derived from an EMBL/GenBank/DDBJ whole genome shotgun (WGS) entry which is preliminary data.</text>
</comment>
<dbReference type="GeneID" id="68358906"/>
<sequence length="265" mass="29526">MVGFEIHYRPGKQNVVADALSRKAQDVQLQKALKELNRSQILIPATQFAGARRRAAIAAGAAGGDDPTIAIYTPGSARQAETPNSRDGEQAEIPDSRFQVQSGLLCYDGRLVVPDEANLRTALCHEAHRPRSQAHPGRNKMRKILTRRSRAAVYFELWNELCRLVGTKMKLSTAEHPQTDGQTEIINQFLQTKLRPYLDYYQDNWSEMPCLDFAHSTHPHESIGLAPAELEMGYLPRMSEQLGRTAAQQFASRAAEGSGGEVDWE</sequence>
<protein>
    <recommendedName>
        <fullName evidence="3">Integrase catalytic domain-containing protein</fullName>
    </recommendedName>
</protein>
<dbReference type="PANTHER" id="PTHR34072">
    <property type="entry name" value="ENZYMATIC POLYPROTEIN-RELATED"/>
    <property type="match status" value="1"/>
</dbReference>
<dbReference type="GO" id="GO:0003676">
    <property type="term" value="F:nucleic acid binding"/>
    <property type="evidence" value="ECO:0007669"/>
    <property type="project" value="InterPro"/>
</dbReference>
<dbReference type="EMBL" id="JAIZPD010000013">
    <property type="protein sequence ID" value="KAH0959316.1"/>
    <property type="molecule type" value="Genomic_DNA"/>
</dbReference>
<dbReference type="AlphaFoldDB" id="A0A9P8SFS8"/>
<evidence type="ECO:0008006" key="3">
    <source>
        <dbReference type="Google" id="ProtNLM"/>
    </source>
</evidence>
<evidence type="ECO:0000313" key="2">
    <source>
        <dbReference type="Proteomes" id="UP000824596"/>
    </source>
</evidence>
<dbReference type="Gene3D" id="3.30.420.10">
    <property type="entry name" value="Ribonuclease H-like superfamily/Ribonuclease H"/>
    <property type="match status" value="1"/>
</dbReference>
<evidence type="ECO:0000313" key="1">
    <source>
        <dbReference type="EMBL" id="KAH0959316.1"/>
    </source>
</evidence>
<dbReference type="InterPro" id="IPR036397">
    <property type="entry name" value="RNaseH_sf"/>
</dbReference>
<dbReference type="SUPFAM" id="SSF53098">
    <property type="entry name" value="Ribonuclease H-like"/>
    <property type="match status" value="1"/>
</dbReference>
<accession>A0A9P8SFS8</accession>
<keyword evidence="2" id="KW-1185">Reference proteome</keyword>
<dbReference type="InterPro" id="IPR012337">
    <property type="entry name" value="RNaseH-like_sf"/>
</dbReference>
<gene>
    <name evidence="1" type="ORF">HRG_09777</name>
</gene>
<dbReference type="OrthoDB" id="5592268at2759"/>
<reference evidence="1" key="1">
    <citation type="submission" date="2021-09" db="EMBL/GenBank/DDBJ databases">
        <title>A high-quality genome of the endoparasitic fungus Hirsutella rhossiliensis with a comparison of Hirsutella genomes reveals transposable elements contributing to genome size variation.</title>
        <authorList>
            <person name="Lin R."/>
            <person name="Jiao Y."/>
            <person name="Sun X."/>
            <person name="Ling J."/>
            <person name="Xie B."/>
            <person name="Cheng X."/>
        </authorList>
    </citation>
    <scope>NUCLEOTIDE SEQUENCE</scope>
    <source>
        <strain evidence="1">HR02</strain>
    </source>
</reference>
<dbReference type="RefSeq" id="XP_044716829.1">
    <property type="nucleotide sequence ID" value="XM_044868248.1"/>
</dbReference>
<proteinExistence type="predicted"/>
<dbReference type="Proteomes" id="UP000824596">
    <property type="component" value="Unassembled WGS sequence"/>
</dbReference>
<organism evidence="1 2">
    <name type="scientific">Hirsutella rhossiliensis</name>
    <dbReference type="NCBI Taxonomy" id="111463"/>
    <lineage>
        <taxon>Eukaryota</taxon>
        <taxon>Fungi</taxon>
        <taxon>Dikarya</taxon>
        <taxon>Ascomycota</taxon>
        <taxon>Pezizomycotina</taxon>
        <taxon>Sordariomycetes</taxon>
        <taxon>Hypocreomycetidae</taxon>
        <taxon>Hypocreales</taxon>
        <taxon>Ophiocordycipitaceae</taxon>
        <taxon>Hirsutella</taxon>
    </lineage>
</organism>
<name>A0A9P8SFS8_9HYPO</name>
<dbReference type="PANTHER" id="PTHR34072:SF52">
    <property type="entry name" value="RIBONUCLEASE H"/>
    <property type="match status" value="1"/>
</dbReference>